<keyword evidence="3" id="KW-1185">Reference proteome</keyword>
<dbReference type="OMA" id="RFLMINC"/>
<dbReference type="InParanoid" id="A0A152A514"/>
<dbReference type="AlphaFoldDB" id="A0A152A514"/>
<comment type="caution">
    <text evidence="2">The sequence shown here is derived from an EMBL/GenBank/DDBJ whole genome shotgun (WGS) entry which is preliminary data.</text>
</comment>
<dbReference type="InterPro" id="IPR008615">
    <property type="entry name" value="FNIP"/>
</dbReference>
<dbReference type="STRING" id="361077.A0A152A514"/>
<name>A0A152A514_TIELA</name>
<keyword evidence="1" id="KW-0677">Repeat</keyword>
<dbReference type="SUPFAM" id="SSF52058">
    <property type="entry name" value="L domain-like"/>
    <property type="match status" value="1"/>
</dbReference>
<dbReference type="Gene3D" id="3.80.10.10">
    <property type="entry name" value="Ribonuclease Inhibitor"/>
    <property type="match status" value="1"/>
</dbReference>
<dbReference type="EMBL" id="LODT01000010">
    <property type="protein sequence ID" value="KYR01328.1"/>
    <property type="molecule type" value="Genomic_DNA"/>
</dbReference>
<proteinExistence type="predicted"/>
<sequence length="589" mass="67309">MQQKIVKSWFNNFINKSKSNKNNNNEVKIEHSKLYNRLPRLFRNLTFRTNQEYQYFREMLELAKKNGDDIFIESLKTTYFLLKVYSNHPVTFIDIHALFGVNFTTLILGHNNIYGDYTDPLLLECKEFKFPNTVRTLVIGNAFNLKLEIGMIPDSVTDLTILYGFAYEGFDWSKVMPRTLVSVTLPSYCRYSFKVGDLNHGLETLNLGVHHLQFHIVNGLFPSTLKYLKIGSGFDGVIDNDAFPMGLETLILHGFAKGCEIPQIPRSVKHVSYLNTNFARVSASLFSINLESLSMGELKSNLIEPNWLHNRLKKIELTHFNSAIVEGLFPDTVEELNIKSFNRQIEPHSLPKNLKILILSEFNHSILFGSFPEGLETLVMDSKFNQKIQKGHLPSTLKSLQLCGSLRDHQIELGSLPESLESLNINLYSYIENGLILPCKKLQSLEITGTNYKIPILENQLPKSLKVLKIPYLCYETLQSGVLEGLERIEVVYGIFLQTLLEYDFDPRCIPSTVHYLNTGARFNAVFLPDYQLPSALRTLVLVNQYSQQIPRNLLPTTLRKIFVPNTGILKDCIIPPFCSIINTRSLVI</sequence>
<dbReference type="PANTHER" id="PTHR32134:SF169">
    <property type="entry name" value="FNIP REPEAT-CONTAINING PROTEIN-RELATED"/>
    <property type="match status" value="1"/>
</dbReference>
<dbReference type="Proteomes" id="UP000076078">
    <property type="component" value="Unassembled WGS sequence"/>
</dbReference>
<evidence type="ECO:0000313" key="2">
    <source>
        <dbReference type="EMBL" id="KYR01328.1"/>
    </source>
</evidence>
<evidence type="ECO:0000256" key="1">
    <source>
        <dbReference type="ARBA" id="ARBA00022737"/>
    </source>
</evidence>
<accession>A0A152A514</accession>
<evidence type="ECO:0008006" key="4">
    <source>
        <dbReference type="Google" id="ProtNLM"/>
    </source>
</evidence>
<dbReference type="FunCoup" id="A0A152A514">
    <property type="interactions" value="123"/>
</dbReference>
<evidence type="ECO:0000313" key="3">
    <source>
        <dbReference type="Proteomes" id="UP000076078"/>
    </source>
</evidence>
<dbReference type="InterPro" id="IPR032675">
    <property type="entry name" value="LRR_dom_sf"/>
</dbReference>
<gene>
    <name evidence="2" type="ORF">DLAC_02051</name>
</gene>
<reference evidence="2 3" key="1">
    <citation type="submission" date="2015-12" db="EMBL/GenBank/DDBJ databases">
        <title>Dictyostelia acquired genes for synthesis and detection of signals that induce cell-type specialization by lateral gene transfer from prokaryotes.</title>
        <authorList>
            <person name="Gloeckner G."/>
            <person name="Schaap P."/>
        </authorList>
    </citation>
    <scope>NUCLEOTIDE SEQUENCE [LARGE SCALE GENOMIC DNA]</scope>
    <source>
        <strain evidence="2 3">TK</strain>
    </source>
</reference>
<organism evidence="2 3">
    <name type="scientific">Tieghemostelium lacteum</name>
    <name type="common">Slime mold</name>
    <name type="synonym">Dictyostelium lacteum</name>
    <dbReference type="NCBI Taxonomy" id="361077"/>
    <lineage>
        <taxon>Eukaryota</taxon>
        <taxon>Amoebozoa</taxon>
        <taxon>Evosea</taxon>
        <taxon>Eumycetozoa</taxon>
        <taxon>Dictyostelia</taxon>
        <taxon>Dictyosteliales</taxon>
        <taxon>Raperosteliaceae</taxon>
        <taxon>Tieghemostelium</taxon>
    </lineage>
</organism>
<dbReference type="Pfam" id="PF05725">
    <property type="entry name" value="FNIP"/>
    <property type="match status" value="3"/>
</dbReference>
<dbReference type="PANTHER" id="PTHR32134">
    <property type="entry name" value="FNIP REPEAT-CONTAINING PROTEIN"/>
    <property type="match status" value="1"/>
</dbReference>
<protein>
    <recommendedName>
        <fullName evidence="4">FNIP repeat-containing protein</fullName>
    </recommendedName>
</protein>
<dbReference type="InterPro" id="IPR051251">
    <property type="entry name" value="STK_FNIP-Repeat"/>
</dbReference>